<dbReference type="AlphaFoldDB" id="A0A1X4H890"/>
<protein>
    <recommendedName>
        <fullName evidence="1">DUF8110 domain-containing protein</fullName>
    </recommendedName>
</protein>
<sequence length="89" mass="10383">MPDTLADEYPEAVPFIAEAVEDHGEEWVLENYYSELYPLGQVMAMPEKEELPFFDPDTDETMSKNEQIEMYGAWAEYRENLRTGTKPDK</sequence>
<evidence type="ECO:0000313" key="3">
    <source>
        <dbReference type="Proteomes" id="UP000193587"/>
    </source>
</evidence>
<feature type="domain" description="DUF8110" evidence="1">
    <location>
        <begin position="1"/>
        <end position="89"/>
    </location>
</feature>
<reference evidence="2 3" key="1">
    <citation type="submission" date="2017-04" db="EMBL/GenBank/DDBJ databases">
        <title>MLSA of the genus Halorubrum.</title>
        <authorList>
            <person name="De La Haba R."/>
            <person name="Sanchez-Porro C."/>
            <person name="Infante-Dominguez C."/>
            <person name="Ventosa A."/>
        </authorList>
    </citation>
    <scope>NUCLEOTIDE SEQUENCE [LARGE SCALE GENOMIC DNA]</scope>
    <source>
        <strain evidence="2 3">DSM 17463</strain>
    </source>
</reference>
<name>A0A1X4H890_HALEZ</name>
<proteinExistence type="predicted"/>
<organism evidence="2 3">
    <name type="scientific">Halorubrum ezzemoulense DSM 17463</name>
    <dbReference type="NCBI Taxonomy" id="1121945"/>
    <lineage>
        <taxon>Archaea</taxon>
        <taxon>Methanobacteriati</taxon>
        <taxon>Methanobacteriota</taxon>
        <taxon>Stenosarchaea group</taxon>
        <taxon>Halobacteria</taxon>
        <taxon>Halobacteriales</taxon>
        <taxon>Haloferacaceae</taxon>
        <taxon>Halorubrum</taxon>
    </lineage>
</organism>
<dbReference type="EMBL" id="NEDJ01000021">
    <property type="protein sequence ID" value="OSP07580.1"/>
    <property type="molecule type" value="Genomic_DNA"/>
</dbReference>
<accession>A0A1X4H890</accession>
<comment type="caution">
    <text evidence="2">The sequence shown here is derived from an EMBL/GenBank/DDBJ whole genome shotgun (WGS) entry which is preliminary data.</text>
</comment>
<dbReference type="InterPro" id="IPR058423">
    <property type="entry name" value="DUF8110"/>
</dbReference>
<evidence type="ECO:0000313" key="2">
    <source>
        <dbReference type="EMBL" id="OSP07580.1"/>
    </source>
</evidence>
<evidence type="ECO:0000259" key="1">
    <source>
        <dbReference type="Pfam" id="PF26415"/>
    </source>
</evidence>
<dbReference type="RefSeq" id="WP_049932905.1">
    <property type="nucleotide sequence ID" value="NZ_ATXS01000015.1"/>
</dbReference>
<dbReference type="Proteomes" id="UP000193587">
    <property type="component" value="Unassembled WGS sequence"/>
</dbReference>
<dbReference type="STRING" id="1121945.GCA_000421805_02802"/>
<dbReference type="Pfam" id="PF26415">
    <property type="entry name" value="DUF8110"/>
    <property type="match status" value="1"/>
</dbReference>
<gene>
    <name evidence="2" type="ORF">B9H04_07890</name>
</gene>